<dbReference type="InterPro" id="IPR000073">
    <property type="entry name" value="AB_hydrolase_1"/>
</dbReference>
<evidence type="ECO:0000256" key="2">
    <source>
        <dbReference type="SAM" id="SignalP"/>
    </source>
</evidence>
<keyword evidence="2" id="KW-0732">Signal</keyword>
<dbReference type="InParanoid" id="D8LHX5"/>
<evidence type="ECO:0000256" key="1">
    <source>
        <dbReference type="SAM" id="MobiDB-lite"/>
    </source>
</evidence>
<name>D8LHX5_ECTSI</name>
<evidence type="ECO:0000259" key="3">
    <source>
        <dbReference type="Pfam" id="PF00561"/>
    </source>
</evidence>
<keyword evidence="5" id="KW-1185">Reference proteome</keyword>
<evidence type="ECO:0000313" key="4">
    <source>
        <dbReference type="EMBL" id="CBN74406.1"/>
    </source>
</evidence>
<feature type="chain" id="PRO_5003117157" evidence="2">
    <location>
        <begin position="22"/>
        <end position="439"/>
    </location>
</feature>
<accession>D8LHX5</accession>
<dbReference type="FunCoup" id="D8LHX5">
    <property type="interactions" value="1"/>
</dbReference>
<dbReference type="STRING" id="2880.D8LHX5"/>
<proteinExistence type="predicted"/>
<dbReference type="Proteomes" id="UP000002630">
    <property type="component" value="Linkage Group LG13"/>
</dbReference>
<dbReference type="GO" id="GO:0016746">
    <property type="term" value="F:acyltransferase activity"/>
    <property type="evidence" value="ECO:0007669"/>
    <property type="project" value="UniProtKB-KW"/>
</dbReference>
<dbReference type="GO" id="GO:0016787">
    <property type="term" value="F:hydrolase activity"/>
    <property type="evidence" value="ECO:0007669"/>
    <property type="project" value="UniProtKB-KW"/>
</dbReference>
<dbReference type="EMBL" id="FN648376">
    <property type="protein sequence ID" value="CBN74406.1"/>
    <property type="molecule type" value="Genomic_DNA"/>
</dbReference>
<dbReference type="OrthoDB" id="408373at2759"/>
<keyword evidence="4" id="KW-0378">Hydrolase</keyword>
<sequence length="439" mass="47512">MGTTRVHSLLLLGSLLTPFEALLTSTGGFPRTSIRSTWASSCPPRTWAASPEDVGSKSWQQQQRQCEASTRAEAIDSVWRSALTAGGGAAVGARALLASPQPASGEAIAAGAVEGGEAAATPRVSSAMEGLERIPWREEGYLSWEYDGHKINYVDEGDKSKPALVLIHGFGASVYHWRYNIPALVKQGYRVLALDLLGFGLSDKPIIEYSAETWRDQVCAFVTEVVGADAVVAGNSLGGFTALAAASHAPNSIKGCVMLNGAGRFRDREQEALLEVQKNAPPRPPFLLAWDEAIKYVGTFVQRAITRASFYYTKQPARIKQVLTQVYPDPRNVDDELVESIRVPSLDPNAPEVFQRVISRTGGPGLTVDELLEGFTSPLLLLWGELDPWIRPAAADKIQGLYPEATRFSVQAGHCPHDEAPEVVNDALVSWLKTIGYKA</sequence>
<keyword evidence="4" id="KW-0012">Acyltransferase</keyword>
<dbReference type="Gene3D" id="3.40.50.1820">
    <property type="entry name" value="alpha/beta hydrolase"/>
    <property type="match status" value="1"/>
</dbReference>
<dbReference type="PRINTS" id="PR00111">
    <property type="entry name" value="ABHYDROLASE"/>
</dbReference>
<dbReference type="Pfam" id="PF00561">
    <property type="entry name" value="Abhydrolase_1"/>
    <property type="match status" value="1"/>
</dbReference>
<keyword evidence="4" id="KW-0808">Transferase</keyword>
<feature type="domain" description="AB hydrolase-1" evidence="3">
    <location>
        <begin position="162"/>
        <end position="421"/>
    </location>
</feature>
<dbReference type="SUPFAM" id="SSF53474">
    <property type="entry name" value="alpha/beta-Hydrolases"/>
    <property type="match status" value="1"/>
</dbReference>
<evidence type="ECO:0000313" key="5">
    <source>
        <dbReference type="Proteomes" id="UP000002630"/>
    </source>
</evidence>
<dbReference type="InterPro" id="IPR029058">
    <property type="entry name" value="AB_hydrolase_fold"/>
</dbReference>
<dbReference type="PANTHER" id="PTHR46438">
    <property type="entry name" value="ALPHA/BETA-HYDROLASES SUPERFAMILY PROTEIN"/>
    <property type="match status" value="1"/>
</dbReference>
<dbReference type="eggNOG" id="KOG1454">
    <property type="taxonomic scope" value="Eukaryota"/>
</dbReference>
<organism evidence="4 5">
    <name type="scientific">Ectocarpus siliculosus</name>
    <name type="common">Brown alga</name>
    <name type="synonym">Conferva siliculosa</name>
    <dbReference type="NCBI Taxonomy" id="2880"/>
    <lineage>
        <taxon>Eukaryota</taxon>
        <taxon>Sar</taxon>
        <taxon>Stramenopiles</taxon>
        <taxon>Ochrophyta</taxon>
        <taxon>PX clade</taxon>
        <taxon>Phaeophyceae</taxon>
        <taxon>Ectocarpales</taxon>
        <taxon>Ectocarpaceae</taxon>
        <taxon>Ectocarpus</taxon>
    </lineage>
</organism>
<dbReference type="PANTHER" id="PTHR46438:SF2">
    <property type="entry name" value="ALPHA_BETA-HYDROLASES SUPERFAMILY PROTEIN"/>
    <property type="match status" value="1"/>
</dbReference>
<dbReference type="PRINTS" id="PR00412">
    <property type="entry name" value="EPOXHYDRLASE"/>
</dbReference>
<dbReference type="EMBL" id="FN649738">
    <property type="protein sequence ID" value="CBN74406.1"/>
    <property type="molecule type" value="Genomic_DNA"/>
</dbReference>
<reference evidence="4 5" key="1">
    <citation type="journal article" date="2010" name="Nature">
        <title>The Ectocarpus genome and the independent evolution of multicellularity in brown algae.</title>
        <authorList>
            <person name="Cock J.M."/>
            <person name="Sterck L."/>
            <person name="Rouze P."/>
            <person name="Scornet D."/>
            <person name="Allen A.E."/>
            <person name="Amoutzias G."/>
            <person name="Anthouard V."/>
            <person name="Artiguenave F."/>
            <person name="Aury J.M."/>
            <person name="Badger J.H."/>
            <person name="Beszteri B."/>
            <person name="Billiau K."/>
            <person name="Bonnet E."/>
            <person name="Bothwell J.H."/>
            <person name="Bowler C."/>
            <person name="Boyen C."/>
            <person name="Brownlee C."/>
            <person name="Carrano C.J."/>
            <person name="Charrier B."/>
            <person name="Cho G.Y."/>
            <person name="Coelho S.M."/>
            <person name="Collen J."/>
            <person name="Corre E."/>
            <person name="Da Silva C."/>
            <person name="Delage L."/>
            <person name="Delaroque N."/>
            <person name="Dittami S.M."/>
            <person name="Doulbeau S."/>
            <person name="Elias M."/>
            <person name="Farnham G."/>
            <person name="Gachon C.M."/>
            <person name="Gschloessl B."/>
            <person name="Heesch S."/>
            <person name="Jabbari K."/>
            <person name="Jubin C."/>
            <person name="Kawai H."/>
            <person name="Kimura K."/>
            <person name="Kloareg B."/>
            <person name="Kupper F.C."/>
            <person name="Lang D."/>
            <person name="Le Bail A."/>
            <person name="Leblanc C."/>
            <person name="Lerouge P."/>
            <person name="Lohr M."/>
            <person name="Lopez P.J."/>
            <person name="Martens C."/>
            <person name="Maumus F."/>
            <person name="Michel G."/>
            <person name="Miranda-Saavedra D."/>
            <person name="Morales J."/>
            <person name="Moreau H."/>
            <person name="Motomura T."/>
            <person name="Nagasato C."/>
            <person name="Napoli C.A."/>
            <person name="Nelson D.R."/>
            <person name="Nyvall-Collen P."/>
            <person name="Peters A.F."/>
            <person name="Pommier C."/>
            <person name="Potin P."/>
            <person name="Poulain J."/>
            <person name="Quesneville H."/>
            <person name="Read B."/>
            <person name="Rensing S.A."/>
            <person name="Ritter A."/>
            <person name="Rousvoal S."/>
            <person name="Samanta M."/>
            <person name="Samson G."/>
            <person name="Schroeder D.C."/>
            <person name="Segurens B."/>
            <person name="Strittmatter M."/>
            <person name="Tonon T."/>
            <person name="Tregear J.W."/>
            <person name="Valentin K."/>
            <person name="von Dassow P."/>
            <person name="Yamagishi T."/>
            <person name="Van de Peer Y."/>
            <person name="Wincker P."/>
        </authorList>
    </citation>
    <scope>NUCLEOTIDE SEQUENCE [LARGE SCALE GENOMIC DNA]</scope>
    <source>
        <strain evidence="5">Ec32 / CCAP1310/4</strain>
    </source>
</reference>
<feature type="region of interest" description="Disordered" evidence="1">
    <location>
        <begin position="40"/>
        <end position="59"/>
    </location>
</feature>
<feature type="signal peptide" evidence="2">
    <location>
        <begin position="1"/>
        <end position="21"/>
    </location>
</feature>
<protein>
    <submittedName>
        <fullName evidence="4">Predicted hydrolases or acyltransferases (Alpha/beta hydrolase superfamily)</fullName>
    </submittedName>
</protein>
<gene>
    <name evidence="4" type="ORF">Esi_0020_0119</name>
</gene>
<dbReference type="AlphaFoldDB" id="D8LHX5"/>
<dbReference type="OMA" id="YTKQPAR"/>
<dbReference type="InterPro" id="IPR000639">
    <property type="entry name" value="Epox_hydrolase-like"/>
</dbReference>